<gene>
    <name evidence="3" type="ORF">I2I05_03065</name>
</gene>
<proteinExistence type="predicted"/>
<name>A0ABS0IDD7_9BACT</name>
<reference evidence="3 4" key="1">
    <citation type="submission" date="2020-11" db="EMBL/GenBank/DDBJ databases">
        <authorList>
            <person name="Kim M.K."/>
        </authorList>
    </citation>
    <scope>NUCLEOTIDE SEQUENCE [LARGE SCALE GENOMIC DNA]</scope>
    <source>
        <strain evidence="3 4">BT683</strain>
    </source>
</reference>
<feature type="chain" id="PRO_5045127517" description="VPDSG-CTERM sorting domain-containing protein" evidence="2">
    <location>
        <begin position="24"/>
        <end position="72"/>
    </location>
</feature>
<evidence type="ECO:0000313" key="3">
    <source>
        <dbReference type="EMBL" id="MBF9236366.1"/>
    </source>
</evidence>
<evidence type="ECO:0000313" key="4">
    <source>
        <dbReference type="Proteomes" id="UP000597617"/>
    </source>
</evidence>
<comment type="caution">
    <text evidence="3">The sequence shown here is derived from an EMBL/GenBank/DDBJ whole genome shotgun (WGS) entry which is preliminary data.</text>
</comment>
<dbReference type="NCBIfam" id="NF046080">
    <property type="entry name" value="PID_CTERM"/>
    <property type="match status" value="1"/>
</dbReference>
<keyword evidence="2" id="KW-0732">Signal</keyword>
<organism evidence="3 4">
    <name type="scientific">Hymenobacter jeongseonensis</name>
    <dbReference type="NCBI Taxonomy" id="2791027"/>
    <lineage>
        <taxon>Bacteria</taxon>
        <taxon>Pseudomonadati</taxon>
        <taxon>Bacteroidota</taxon>
        <taxon>Cytophagia</taxon>
        <taxon>Cytophagales</taxon>
        <taxon>Hymenobacteraceae</taxon>
        <taxon>Hymenobacter</taxon>
    </lineage>
</organism>
<keyword evidence="1" id="KW-0472">Membrane</keyword>
<feature type="transmembrane region" description="Helical" evidence="1">
    <location>
        <begin position="41"/>
        <end position="62"/>
    </location>
</feature>
<keyword evidence="1" id="KW-0812">Transmembrane</keyword>
<feature type="signal peptide" evidence="2">
    <location>
        <begin position="1"/>
        <end position="23"/>
    </location>
</feature>
<evidence type="ECO:0000256" key="1">
    <source>
        <dbReference type="SAM" id="Phobius"/>
    </source>
</evidence>
<dbReference type="RefSeq" id="WP_196280715.1">
    <property type="nucleotide sequence ID" value="NZ_JADQDQ010000001.1"/>
</dbReference>
<dbReference type="InterPro" id="IPR058207">
    <property type="entry name" value="PID_CTERM"/>
</dbReference>
<protein>
    <recommendedName>
        <fullName evidence="5">VPDSG-CTERM sorting domain-containing protein</fullName>
    </recommendedName>
</protein>
<keyword evidence="1" id="KW-1133">Transmembrane helix</keyword>
<sequence length="72" mass="7464">MKSFLLKKLLPSLLMVAATTVFAFAQGSSDDPDTGGPVPAPVNVPIDGGVSLLLAGGVAFGVKQLRNRRRKA</sequence>
<evidence type="ECO:0000256" key="2">
    <source>
        <dbReference type="SAM" id="SignalP"/>
    </source>
</evidence>
<dbReference type="EMBL" id="JADQDQ010000001">
    <property type="protein sequence ID" value="MBF9236366.1"/>
    <property type="molecule type" value="Genomic_DNA"/>
</dbReference>
<accession>A0ABS0IDD7</accession>
<keyword evidence="4" id="KW-1185">Reference proteome</keyword>
<evidence type="ECO:0008006" key="5">
    <source>
        <dbReference type="Google" id="ProtNLM"/>
    </source>
</evidence>
<dbReference type="Proteomes" id="UP000597617">
    <property type="component" value="Unassembled WGS sequence"/>
</dbReference>